<evidence type="ECO:0000313" key="1">
    <source>
        <dbReference type="EMBL" id="MET1255122.1"/>
    </source>
</evidence>
<evidence type="ECO:0000313" key="2">
    <source>
        <dbReference type="Proteomes" id="UP001548189"/>
    </source>
</evidence>
<dbReference type="Proteomes" id="UP001548189">
    <property type="component" value="Unassembled WGS sequence"/>
</dbReference>
<sequence>MIIRKWTAPIPIHKREEYINYIMQTGFAEYNTTKDNQGAFLTLEERGDKLYVTTLTFWESVDPITCFAGENYQLTKYYKRDDEFLLEMPKYVEHQEMIYGSSREIRVNI</sequence>
<protein>
    <submittedName>
        <fullName evidence="1">Uncharacterized protein</fullName>
    </submittedName>
</protein>
<accession>A0ABV2BT68</accession>
<dbReference type="EMBL" id="JBEVCJ010000007">
    <property type="protein sequence ID" value="MET1255122.1"/>
    <property type="molecule type" value="Genomic_DNA"/>
</dbReference>
<organism evidence="1 2">
    <name type="scientific">Aliikangiella maris</name>
    <dbReference type="NCBI Taxonomy" id="3162458"/>
    <lineage>
        <taxon>Bacteria</taxon>
        <taxon>Pseudomonadati</taxon>
        <taxon>Pseudomonadota</taxon>
        <taxon>Gammaproteobacteria</taxon>
        <taxon>Oceanospirillales</taxon>
        <taxon>Pleioneaceae</taxon>
        <taxon>Aliikangiella</taxon>
    </lineage>
</organism>
<comment type="caution">
    <text evidence="1">The sequence shown here is derived from an EMBL/GenBank/DDBJ whole genome shotgun (WGS) entry which is preliminary data.</text>
</comment>
<gene>
    <name evidence="1" type="ORF">ABVT43_08295</name>
</gene>
<keyword evidence="2" id="KW-1185">Reference proteome</keyword>
<proteinExistence type="predicted"/>
<name>A0ABV2BT68_9GAMM</name>
<reference evidence="1 2" key="1">
    <citation type="submission" date="2024-06" db="EMBL/GenBank/DDBJ databases">
        <authorList>
            <person name="Li F."/>
        </authorList>
    </citation>
    <scope>NUCLEOTIDE SEQUENCE [LARGE SCALE GENOMIC DNA]</scope>
    <source>
        <strain evidence="1 2">GXAS 311</strain>
    </source>
</reference>